<proteinExistence type="predicted"/>
<dbReference type="AlphaFoldDB" id="A0A078KWT1"/>
<protein>
    <submittedName>
        <fullName evidence="1">Uncharacterized protein</fullName>
    </submittedName>
</protein>
<dbReference type="EMBL" id="CCSB01000002">
    <property type="protein sequence ID" value="CDZ77447.1"/>
    <property type="molecule type" value="Genomic_DNA"/>
</dbReference>
<keyword evidence="2" id="KW-1185">Reference proteome</keyword>
<reference evidence="1 2" key="1">
    <citation type="submission" date="2014-06" db="EMBL/GenBank/DDBJ databases">
        <authorList>
            <person name="Urmite Genomes Urmite Genomes"/>
        </authorList>
    </citation>
    <scope>NUCLEOTIDE SEQUENCE [LARGE SCALE GENOMIC DNA]</scope>
</reference>
<evidence type="ECO:0000313" key="2">
    <source>
        <dbReference type="Proteomes" id="UP000044071"/>
    </source>
</evidence>
<sequence length="59" mass="6538">MWQMLVPEIPHYVRDDRVFIDVCPNGAEALPKAYVMSNVVRHLLNMADASPGDPPLCSG</sequence>
<accession>A0A078KWT1</accession>
<dbReference type="Proteomes" id="UP000044071">
    <property type="component" value="Unassembled WGS sequence"/>
</dbReference>
<gene>
    <name evidence="1" type="ORF">BN59_01730</name>
</gene>
<name>A0A078KWT1_9GAMM</name>
<evidence type="ECO:0000313" key="1">
    <source>
        <dbReference type="EMBL" id="CDZ77447.1"/>
    </source>
</evidence>
<organism evidence="1 2">
    <name type="scientific">Legionella massiliensis</name>
    <dbReference type="NCBI Taxonomy" id="1034943"/>
    <lineage>
        <taxon>Bacteria</taxon>
        <taxon>Pseudomonadati</taxon>
        <taxon>Pseudomonadota</taxon>
        <taxon>Gammaproteobacteria</taxon>
        <taxon>Legionellales</taxon>
        <taxon>Legionellaceae</taxon>
        <taxon>Legionella</taxon>
    </lineage>
</organism>